<protein>
    <submittedName>
        <fullName evidence="2">Uncharacterized protein</fullName>
    </submittedName>
</protein>
<evidence type="ECO:0000256" key="1">
    <source>
        <dbReference type="SAM" id="Phobius"/>
    </source>
</evidence>
<feature type="transmembrane region" description="Helical" evidence="1">
    <location>
        <begin position="78"/>
        <end position="104"/>
    </location>
</feature>
<sequence>MLSIAVLILGRNFDGVLPIRYNRLLAFNLFCSYGMLVSFLIQGYAAVSITFSTLSILVGFIFYRLCQTDISVYGQKQVWYRYIHAALIFNMISSLGTFLLAWTMATQPGNTVLRLASVYFYLHFQYNGWFFFGIMGLFHQWLYLQKISLPNASIQFRLFVISCVPTYLLSINWMSFPAALHVLTILTALMQFVVFGIFVSALWKRKDNIAGGLPSVMRYVLSAVAIACGIKFGLQTASSLPNIAHFAFGLRPVVIAYLHLVLLGIISLFLICWLFMNKALKTTPVTAFGIIIFVSGIVFNEFFLLLQGIGSLSDHYISGMPQALVVAALILVIGIVVILQDNISPVAESSY</sequence>
<dbReference type="AlphaFoldDB" id="A0A1T5B6M3"/>
<evidence type="ECO:0000313" key="2">
    <source>
        <dbReference type="EMBL" id="SKB42922.1"/>
    </source>
</evidence>
<feature type="transmembrane region" description="Helical" evidence="1">
    <location>
        <begin position="47"/>
        <end position="66"/>
    </location>
</feature>
<feature type="transmembrane region" description="Helical" evidence="1">
    <location>
        <begin position="287"/>
        <end position="310"/>
    </location>
</feature>
<reference evidence="3" key="1">
    <citation type="submission" date="2017-02" db="EMBL/GenBank/DDBJ databases">
        <authorList>
            <person name="Varghese N."/>
            <person name="Submissions S."/>
        </authorList>
    </citation>
    <scope>NUCLEOTIDE SEQUENCE [LARGE SCALE GENOMIC DNA]</scope>
    <source>
        <strain evidence="3">DSM 22270</strain>
    </source>
</reference>
<proteinExistence type="predicted"/>
<keyword evidence="1" id="KW-1133">Transmembrane helix</keyword>
<accession>A0A1T5B6M3</accession>
<dbReference type="EMBL" id="FUZA01000001">
    <property type="protein sequence ID" value="SKB42922.1"/>
    <property type="molecule type" value="Genomic_DNA"/>
</dbReference>
<feature type="transmembrane region" description="Helical" evidence="1">
    <location>
        <begin position="124"/>
        <end position="144"/>
    </location>
</feature>
<feature type="transmembrane region" description="Helical" evidence="1">
    <location>
        <begin position="182"/>
        <end position="203"/>
    </location>
</feature>
<gene>
    <name evidence="2" type="ORF">SAMN05660293_00054</name>
</gene>
<feature type="transmembrane region" description="Helical" evidence="1">
    <location>
        <begin position="156"/>
        <end position="176"/>
    </location>
</feature>
<keyword evidence="3" id="KW-1185">Reference proteome</keyword>
<dbReference type="Proteomes" id="UP000190897">
    <property type="component" value="Unassembled WGS sequence"/>
</dbReference>
<keyword evidence="1" id="KW-0812">Transmembrane</keyword>
<dbReference type="RefSeq" id="WP_082212686.1">
    <property type="nucleotide sequence ID" value="NZ_FUZA01000001.1"/>
</dbReference>
<name>A0A1T5B6M3_9BACT</name>
<feature type="transmembrane region" description="Helical" evidence="1">
    <location>
        <begin position="254"/>
        <end position="275"/>
    </location>
</feature>
<dbReference type="STRING" id="651661.SAMN05660293_00054"/>
<organism evidence="2 3">
    <name type="scientific">Dyadobacter psychrophilus</name>
    <dbReference type="NCBI Taxonomy" id="651661"/>
    <lineage>
        <taxon>Bacteria</taxon>
        <taxon>Pseudomonadati</taxon>
        <taxon>Bacteroidota</taxon>
        <taxon>Cytophagia</taxon>
        <taxon>Cytophagales</taxon>
        <taxon>Spirosomataceae</taxon>
        <taxon>Dyadobacter</taxon>
    </lineage>
</organism>
<dbReference type="OrthoDB" id="2827525at2"/>
<evidence type="ECO:0000313" key="3">
    <source>
        <dbReference type="Proteomes" id="UP000190897"/>
    </source>
</evidence>
<keyword evidence="1" id="KW-0472">Membrane</keyword>
<feature type="transmembrane region" description="Helical" evidence="1">
    <location>
        <begin position="316"/>
        <end position="339"/>
    </location>
</feature>
<feature type="transmembrane region" description="Helical" evidence="1">
    <location>
        <begin position="215"/>
        <end position="234"/>
    </location>
</feature>